<accession>A0AAV4M8I2</accession>
<dbReference type="EMBL" id="BPLQ01000062">
    <property type="protein sequence ID" value="GIX67139.1"/>
    <property type="molecule type" value="Genomic_DNA"/>
</dbReference>
<dbReference type="AlphaFoldDB" id="A0AAV4M8I2"/>
<gene>
    <name evidence="1" type="ORF">CDAR_385741</name>
</gene>
<comment type="caution">
    <text evidence="1">The sequence shown here is derived from an EMBL/GenBank/DDBJ whole genome shotgun (WGS) entry which is preliminary data.</text>
</comment>
<reference evidence="1 2" key="1">
    <citation type="submission" date="2021-06" db="EMBL/GenBank/DDBJ databases">
        <title>Caerostris darwini draft genome.</title>
        <authorList>
            <person name="Kono N."/>
            <person name="Arakawa K."/>
        </authorList>
    </citation>
    <scope>NUCLEOTIDE SEQUENCE [LARGE SCALE GENOMIC DNA]</scope>
</reference>
<protein>
    <recommendedName>
        <fullName evidence="3">Prolactin receptor</fullName>
    </recommendedName>
</protein>
<sequence length="108" mass="11790">MYNEKKKERSCLVESENALLDPNPTQTGKISHSAKSGANRELCVQSDFLTICHESWGTSPSPTINQIEIDPLENLESVREAGAVDKDLVDQVVDCPMSQIACPSTEIG</sequence>
<dbReference type="Proteomes" id="UP001054837">
    <property type="component" value="Unassembled WGS sequence"/>
</dbReference>
<evidence type="ECO:0000313" key="2">
    <source>
        <dbReference type="Proteomes" id="UP001054837"/>
    </source>
</evidence>
<keyword evidence="2" id="KW-1185">Reference proteome</keyword>
<evidence type="ECO:0000313" key="1">
    <source>
        <dbReference type="EMBL" id="GIX67139.1"/>
    </source>
</evidence>
<organism evidence="1 2">
    <name type="scientific">Caerostris darwini</name>
    <dbReference type="NCBI Taxonomy" id="1538125"/>
    <lineage>
        <taxon>Eukaryota</taxon>
        <taxon>Metazoa</taxon>
        <taxon>Ecdysozoa</taxon>
        <taxon>Arthropoda</taxon>
        <taxon>Chelicerata</taxon>
        <taxon>Arachnida</taxon>
        <taxon>Araneae</taxon>
        <taxon>Araneomorphae</taxon>
        <taxon>Entelegynae</taxon>
        <taxon>Araneoidea</taxon>
        <taxon>Araneidae</taxon>
        <taxon>Caerostris</taxon>
    </lineage>
</organism>
<proteinExistence type="predicted"/>
<name>A0AAV4M8I2_9ARAC</name>
<evidence type="ECO:0008006" key="3">
    <source>
        <dbReference type="Google" id="ProtNLM"/>
    </source>
</evidence>